<gene>
    <name evidence="1" type="ORF">NCTC13533_02926</name>
</gene>
<name>A0A376E1V8_CHRCU</name>
<organism evidence="1 2">
    <name type="scientific">Chryseobacterium carnipullorum</name>
    <dbReference type="NCBI Taxonomy" id="1124835"/>
    <lineage>
        <taxon>Bacteria</taxon>
        <taxon>Pseudomonadati</taxon>
        <taxon>Bacteroidota</taxon>
        <taxon>Flavobacteriia</taxon>
        <taxon>Flavobacteriales</taxon>
        <taxon>Weeksellaceae</taxon>
        <taxon>Chryseobacterium group</taxon>
        <taxon>Chryseobacterium</taxon>
    </lineage>
</organism>
<evidence type="ECO:0000313" key="1">
    <source>
        <dbReference type="EMBL" id="STD00420.1"/>
    </source>
</evidence>
<protein>
    <submittedName>
        <fullName evidence="1">Uncharacterized protein</fullName>
    </submittedName>
</protein>
<evidence type="ECO:0000313" key="2">
    <source>
        <dbReference type="Proteomes" id="UP000255224"/>
    </source>
</evidence>
<reference evidence="1 2" key="1">
    <citation type="submission" date="2018-06" db="EMBL/GenBank/DDBJ databases">
        <authorList>
            <consortium name="Pathogen Informatics"/>
            <person name="Doyle S."/>
        </authorList>
    </citation>
    <scope>NUCLEOTIDE SEQUENCE [LARGE SCALE GENOMIC DNA]</scope>
    <source>
        <strain evidence="1 2">NCTC13533</strain>
    </source>
</reference>
<proteinExistence type="predicted"/>
<dbReference type="EMBL" id="UFVQ01000003">
    <property type="protein sequence ID" value="STD00420.1"/>
    <property type="molecule type" value="Genomic_DNA"/>
</dbReference>
<accession>A0A376E1V8</accession>
<sequence>MTLANTEFCPEVFDAYFTEKICKDPALRHPEQQLEAWETAGTAIRFENQSYCSKTENFAPEMSKLQGRKLSHYSCFRAARSATGISFRYPTIVCKITFAGKGIYMLQRRKTCRKPLIKATKCPQKKAVIPKNCFVTLNPKIENSIDGQKSSRSFRSTGFHLVSCGQNESLVISRSSCYSSWFP</sequence>
<dbReference type="Proteomes" id="UP000255224">
    <property type="component" value="Unassembled WGS sequence"/>
</dbReference>
<dbReference type="AlphaFoldDB" id="A0A376E1V8"/>